<keyword evidence="2" id="KW-0472">Membrane</keyword>
<evidence type="ECO:0000313" key="4">
    <source>
        <dbReference type="EMBL" id="GAA4319054.1"/>
    </source>
</evidence>
<feature type="domain" description="Acyltransferase 3" evidence="3">
    <location>
        <begin position="9"/>
        <end position="344"/>
    </location>
</feature>
<feature type="transmembrane region" description="Helical" evidence="2">
    <location>
        <begin position="259"/>
        <end position="281"/>
    </location>
</feature>
<gene>
    <name evidence="4" type="ORF">GCM10023184_03650</name>
</gene>
<keyword evidence="4" id="KW-0012">Acyltransferase</keyword>
<feature type="transmembrane region" description="Helical" evidence="2">
    <location>
        <begin position="331"/>
        <end position="350"/>
    </location>
</feature>
<name>A0ABP8G7K7_9BACT</name>
<feature type="transmembrane region" description="Helical" evidence="2">
    <location>
        <begin position="235"/>
        <end position="253"/>
    </location>
</feature>
<reference evidence="5" key="1">
    <citation type="journal article" date="2019" name="Int. J. Syst. Evol. Microbiol.">
        <title>The Global Catalogue of Microorganisms (GCM) 10K type strain sequencing project: providing services to taxonomists for standard genome sequencing and annotation.</title>
        <authorList>
            <consortium name="The Broad Institute Genomics Platform"/>
            <consortium name="The Broad Institute Genome Sequencing Center for Infectious Disease"/>
            <person name="Wu L."/>
            <person name="Ma J."/>
        </authorList>
    </citation>
    <scope>NUCLEOTIDE SEQUENCE [LARGE SCALE GENOMIC DNA]</scope>
    <source>
        <strain evidence="5">JCM 17919</strain>
    </source>
</reference>
<dbReference type="GO" id="GO:0016746">
    <property type="term" value="F:acyltransferase activity"/>
    <property type="evidence" value="ECO:0007669"/>
    <property type="project" value="UniProtKB-KW"/>
</dbReference>
<evidence type="ECO:0000256" key="2">
    <source>
        <dbReference type="SAM" id="Phobius"/>
    </source>
</evidence>
<dbReference type="PANTHER" id="PTHR23028">
    <property type="entry name" value="ACETYLTRANSFERASE"/>
    <property type="match status" value="1"/>
</dbReference>
<dbReference type="RefSeq" id="WP_345252915.1">
    <property type="nucleotide sequence ID" value="NZ_BAABGY010000001.1"/>
</dbReference>
<feature type="transmembrane region" description="Helical" evidence="2">
    <location>
        <begin position="12"/>
        <end position="30"/>
    </location>
</feature>
<keyword evidence="5" id="KW-1185">Reference proteome</keyword>
<accession>A0ABP8G7K7</accession>
<proteinExistence type="predicted"/>
<feature type="transmembrane region" description="Helical" evidence="2">
    <location>
        <begin position="42"/>
        <end position="64"/>
    </location>
</feature>
<dbReference type="EMBL" id="BAABGY010000001">
    <property type="protein sequence ID" value="GAA4319054.1"/>
    <property type="molecule type" value="Genomic_DNA"/>
</dbReference>
<feature type="compositionally biased region" description="Basic and acidic residues" evidence="1">
    <location>
        <begin position="383"/>
        <end position="396"/>
    </location>
</feature>
<feature type="transmembrane region" description="Helical" evidence="2">
    <location>
        <begin position="293"/>
        <end position="311"/>
    </location>
</feature>
<evidence type="ECO:0000256" key="1">
    <source>
        <dbReference type="SAM" id="MobiDB-lite"/>
    </source>
</evidence>
<evidence type="ECO:0000259" key="3">
    <source>
        <dbReference type="Pfam" id="PF01757"/>
    </source>
</evidence>
<feature type="region of interest" description="Disordered" evidence="1">
    <location>
        <begin position="373"/>
        <end position="396"/>
    </location>
</feature>
<keyword evidence="4" id="KW-0808">Transferase</keyword>
<keyword evidence="2" id="KW-1133">Transmembrane helix</keyword>
<dbReference type="PANTHER" id="PTHR23028:SF53">
    <property type="entry name" value="ACYL_TRANSF_3 DOMAIN-CONTAINING PROTEIN"/>
    <property type="match status" value="1"/>
</dbReference>
<organism evidence="4 5">
    <name type="scientific">Flaviaesturariibacter amylovorans</name>
    <dbReference type="NCBI Taxonomy" id="1084520"/>
    <lineage>
        <taxon>Bacteria</taxon>
        <taxon>Pseudomonadati</taxon>
        <taxon>Bacteroidota</taxon>
        <taxon>Chitinophagia</taxon>
        <taxon>Chitinophagales</taxon>
        <taxon>Chitinophagaceae</taxon>
        <taxon>Flaviaestuariibacter</taxon>
    </lineage>
</organism>
<sequence length="396" mass="44399">MTHPSTHLPGLDHLRALAILLVFFCHYAGLFPHPAWLDGAPAIGWTGVDLFFVLSGYLIAGGLFSELQRSGTVRLGRFYARRSLRILPAFFVVLAVYFLFPAVHEREGLAPFWKYATFTQNLGLDLRTQGTFSHAWSLCIEEQFYLLLPAVLLAARPYPRAVWLLPALLLAGLALRGWLWHTQLAGRTGADYLIDWHRSIYYPTWARLDGLLVGIALAAAARYRPAAFARWTRRPLPLLLAASGLFAAAAWTGRAPEGLALTLWAFPLVDIAYGLVLAAVIGSAGLRSRRWIVTERLAAWSFALYLVHKMTIHGSQRLATHWGWEPESNGVLLLSIGTTLLAAAALRALVERPALWLRGRLLPERERRVSLTPDRTPVHPKMFPREVRNERESTHR</sequence>
<dbReference type="Pfam" id="PF01757">
    <property type="entry name" value="Acyl_transf_3"/>
    <property type="match status" value="1"/>
</dbReference>
<comment type="caution">
    <text evidence="4">The sequence shown here is derived from an EMBL/GenBank/DDBJ whole genome shotgun (WGS) entry which is preliminary data.</text>
</comment>
<dbReference type="Proteomes" id="UP001501725">
    <property type="component" value="Unassembled WGS sequence"/>
</dbReference>
<feature type="transmembrane region" description="Helical" evidence="2">
    <location>
        <begin position="84"/>
        <end position="103"/>
    </location>
</feature>
<feature type="transmembrane region" description="Helical" evidence="2">
    <location>
        <begin position="200"/>
        <end position="223"/>
    </location>
</feature>
<protein>
    <submittedName>
        <fullName evidence="4">Acyltransferase</fullName>
    </submittedName>
</protein>
<dbReference type="InterPro" id="IPR002656">
    <property type="entry name" value="Acyl_transf_3_dom"/>
</dbReference>
<evidence type="ECO:0000313" key="5">
    <source>
        <dbReference type="Proteomes" id="UP001501725"/>
    </source>
</evidence>
<keyword evidence="2" id="KW-0812">Transmembrane</keyword>
<feature type="transmembrane region" description="Helical" evidence="2">
    <location>
        <begin position="162"/>
        <end position="180"/>
    </location>
</feature>
<dbReference type="InterPro" id="IPR050879">
    <property type="entry name" value="Acyltransferase_3"/>
</dbReference>
<feature type="transmembrane region" description="Helical" evidence="2">
    <location>
        <begin position="135"/>
        <end position="155"/>
    </location>
</feature>